<evidence type="ECO:0000256" key="3">
    <source>
        <dbReference type="ARBA" id="ARBA00022448"/>
    </source>
</evidence>
<keyword evidence="7" id="KW-0406">Ion transport</keyword>
<dbReference type="InterPro" id="IPR035251">
    <property type="entry name" value="ShlB_POTRA"/>
</dbReference>
<dbReference type="Proteomes" id="UP000038750">
    <property type="component" value="Unassembled WGS sequence"/>
</dbReference>
<dbReference type="GO" id="GO:0046819">
    <property type="term" value="P:protein secretion by the type V secretion system"/>
    <property type="evidence" value="ECO:0007669"/>
    <property type="project" value="TreeGrafter"/>
</dbReference>
<dbReference type="GO" id="GO:0046930">
    <property type="term" value="C:pore complex"/>
    <property type="evidence" value="ECO:0007669"/>
    <property type="project" value="UniProtKB-KW"/>
</dbReference>
<keyword evidence="6" id="KW-0653">Protein transport</keyword>
<dbReference type="PANTHER" id="PTHR34597">
    <property type="entry name" value="SLR1661 PROTEIN"/>
    <property type="match status" value="1"/>
</dbReference>
<feature type="domain" description="POTRA" evidence="12">
    <location>
        <begin position="108"/>
        <end position="181"/>
    </location>
</feature>
<keyword evidence="4" id="KW-1134">Transmembrane beta strand</keyword>
<dbReference type="FunFam" id="2.40.160.50:FF:000009">
    <property type="entry name" value="Putative hemolysin activator protein"/>
    <property type="match status" value="1"/>
</dbReference>
<dbReference type="Pfam" id="PF17287">
    <property type="entry name" value="POTRA_3"/>
    <property type="match status" value="1"/>
</dbReference>
<dbReference type="InterPro" id="IPR051544">
    <property type="entry name" value="TPS_OM_transporter"/>
</dbReference>
<dbReference type="InterPro" id="IPR005565">
    <property type="entry name" value="Hemolysn_activator_HlyB_C"/>
</dbReference>
<dbReference type="GO" id="GO:0098046">
    <property type="term" value="C:type V protein secretion system complex"/>
    <property type="evidence" value="ECO:0007669"/>
    <property type="project" value="TreeGrafter"/>
</dbReference>
<dbReference type="Pfam" id="PF03865">
    <property type="entry name" value="ShlB"/>
    <property type="match status" value="1"/>
</dbReference>
<dbReference type="Gene3D" id="3.10.20.310">
    <property type="entry name" value="membrane protein fhac"/>
    <property type="match status" value="1"/>
</dbReference>
<dbReference type="eggNOG" id="COG2831">
    <property type="taxonomic scope" value="Bacteria"/>
</dbReference>
<feature type="region of interest" description="Disordered" evidence="11">
    <location>
        <begin position="80"/>
        <end position="99"/>
    </location>
</feature>
<dbReference type="Gene3D" id="2.40.160.50">
    <property type="entry name" value="membrane protein fhac: a member of the omp85/tpsb transporter family"/>
    <property type="match status" value="1"/>
</dbReference>
<evidence type="ECO:0000256" key="7">
    <source>
        <dbReference type="ARBA" id="ARBA00023065"/>
    </source>
</evidence>
<comment type="subcellular location">
    <subcellularLocation>
        <location evidence="1">Cell outer membrane</location>
    </subcellularLocation>
</comment>
<evidence type="ECO:0000256" key="6">
    <source>
        <dbReference type="ARBA" id="ARBA00022927"/>
    </source>
</evidence>
<organism evidence="13 14">
    <name type="scientific">Yersinia intermedia</name>
    <dbReference type="NCBI Taxonomy" id="631"/>
    <lineage>
        <taxon>Bacteria</taxon>
        <taxon>Pseudomonadati</taxon>
        <taxon>Pseudomonadota</taxon>
        <taxon>Gammaproteobacteria</taxon>
        <taxon>Enterobacterales</taxon>
        <taxon>Yersiniaceae</taxon>
        <taxon>Yersinia</taxon>
    </lineage>
</organism>
<evidence type="ECO:0000256" key="1">
    <source>
        <dbReference type="ARBA" id="ARBA00004442"/>
    </source>
</evidence>
<dbReference type="PIRSF" id="PIRSF029745">
    <property type="entry name" value="FhaC"/>
    <property type="match status" value="1"/>
</dbReference>
<dbReference type="GO" id="GO:0006811">
    <property type="term" value="P:monoatomic ion transport"/>
    <property type="evidence" value="ECO:0007669"/>
    <property type="project" value="UniProtKB-KW"/>
</dbReference>
<dbReference type="Pfam" id="PF08479">
    <property type="entry name" value="POTRA_2"/>
    <property type="match status" value="1"/>
</dbReference>
<dbReference type="STRING" id="631.CH53_2136"/>
<feature type="compositionally biased region" description="Basic and acidic residues" evidence="11">
    <location>
        <begin position="80"/>
        <end position="89"/>
    </location>
</feature>
<dbReference type="InterPro" id="IPR013686">
    <property type="entry name" value="Polypept-transport_assoc_ShlB"/>
</dbReference>
<evidence type="ECO:0000313" key="14">
    <source>
        <dbReference type="Proteomes" id="UP000038750"/>
    </source>
</evidence>
<name>A0A0T9MDT7_YERIN</name>
<evidence type="ECO:0000259" key="12">
    <source>
        <dbReference type="PROSITE" id="PS51779"/>
    </source>
</evidence>
<evidence type="ECO:0000256" key="11">
    <source>
        <dbReference type="SAM" id="MobiDB-lite"/>
    </source>
</evidence>
<keyword evidence="5" id="KW-0812">Transmembrane</keyword>
<reference evidence="13 14" key="1">
    <citation type="submission" date="2015-03" db="EMBL/GenBank/DDBJ databases">
        <authorList>
            <person name="Murphy D."/>
        </authorList>
    </citation>
    <scope>NUCLEOTIDE SEQUENCE [LARGE SCALE GENOMIC DNA]</scope>
    <source>
        <strain evidence="13 14">BR165/97</strain>
    </source>
</reference>
<dbReference type="GO" id="GO:0008320">
    <property type="term" value="F:protein transmembrane transporter activity"/>
    <property type="evidence" value="ECO:0007669"/>
    <property type="project" value="TreeGrafter"/>
</dbReference>
<keyword evidence="8" id="KW-0626">Porin</keyword>
<evidence type="ECO:0000256" key="4">
    <source>
        <dbReference type="ARBA" id="ARBA00022452"/>
    </source>
</evidence>
<keyword evidence="3" id="KW-0813">Transport</keyword>
<dbReference type="AlphaFoldDB" id="A0A0T9MDT7"/>
<dbReference type="GO" id="GO:0009279">
    <property type="term" value="C:cell outer membrane"/>
    <property type="evidence" value="ECO:0007669"/>
    <property type="project" value="UniProtKB-SubCell"/>
</dbReference>
<evidence type="ECO:0000313" key="13">
    <source>
        <dbReference type="EMBL" id="CNG00440.1"/>
    </source>
</evidence>
<evidence type="ECO:0000256" key="8">
    <source>
        <dbReference type="ARBA" id="ARBA00023114"/>
    </source>
</evidence>
<sequence length="584" mass="64996">MLPVNLTQGRKGLGPLIALYPENSPTNIMIKKRTALCFLLSTGAHANMTPGIDIPSPINESRQNLQNSSTEINHLIEERRQPHAKHPEAEIETPENNAPELDDNAQCLPISGVYIQGITLLTQADLESLSPMPEQCIGSANVNLLARELTQLYLNKGYITTRVQFIPPDEEDELGLDVTEGFIESIESVDPELNGETVFPNMIGEPLNIKQLDQGLDQANRLPSNKITVDILPGKEPGGSILRLSNIRSKPWHLTTSLDNYGNKSTGKWLSRNAFSFDNPLGLSDSLSLNISTTTDNPQKNHSRAYSLFYSVPYGALTFSGFGSYSEYLYPVKLQFNTIELQGKTQQHGLRADYVFYRDQDQINGLSAQLTYKQAENYFNEQKIAVSSPTLTVFELGLNHLHVLPTGLFNVNVSIEQGLSLLGADQNISASYQDSQFTKAKAAVTSNQYFKLFDNFYLFSNQFYGQYTRDRLPGVEWLSVTDSNAARGFNRNTLSADRGWYLQNTLSRNFSIGNTTITPRLGADIGRIQQNPQGWRSAMGLSAGINVSYRDIKLDIEASRGHLLSGKTENKDPTQILARFSYSF</sequence>
<protein>
    <submittedName>
        <fullName evidence="13">Hemolysin activator protein</fullName>
    </submittedName>
</protein>
<dbReference type="InterPro" id="IPR027282">
    <property type="entry name" value="TPS"/>
</dbReference>
<dbReference type="EMBL" id="CPZJ01000011">
    <property type="protein sequence ID" value="CNG00440.1"/>
    <property type="molecule type" value="Genomic_DNA"/>
</dbReference>
<evidence type="ECO:0000256" key="9">
    <source>
        <dbReference type="ARBA" id="ARBA00023136"/>
    </source>
</evidence>
<evidence type="ECO:0000256" key="5">
    <source>
        <dbReference type="ARBA" id="ARBA00022692"/>
    </source>
</evidence>
<keyword evidence="9" id="KW-0472">Membrane</keyword>
<dbReference type="PROSITE" id="PS51779">
    <property type="entry name" value="POTRA"/>
    <property type="match status" value="1"/>
</dbReference>
<gene>
    <name evidence="13" type="primary">shlB_2</name>
    <name evidence="13" type="ORF">ERS008530_02677</name>
</gene>
<proteinExistence type="inferred from homology"/>
<keyword evidence="10" id="KW-0998">Cell outer membrane</keyword>
<dbReference type="GO" id="GO:0015288">
    <property type="term" value="F:porin activity"/>
    <property type="evidence" value="ECO:0007669"/>
    <property type="project" value="UniProtKB-KW"/>
</dbReference>
<dbReference type="PANTHER" id="PTHR34597:SF3">
    <property type="entry name" value="OUTER MEMBRANE TRANSPORTER CDIB"/>
    <property type="match status" value="1"/>
</dbReference>
<evidence type="ECO:0000256" key="2">
    <source>
        <dbReference type="ARBA" id="ARBA00009055"/>
    </source>
</evidence>
<dbReference type="InterPro" id="IPR034746">
    <property type="entry name" value="POTRA"/>
</dbReference>
<comment type="similarity">
    <text evidence="2">Belongs to the TPS (TC 1.B.20) family.</text>
</comment>
<evidence type="ECO:0000256" key="10">
    <source>
        <dbReference type="ARBA" id="ARBA00023237"/>
    </source>
</evidence>
<accession>A0A0T9MDT7</accession>